<organism evidence="2 3">
    <name type="scientific">Gymnopilus junonius</name>
    <name type="common">Spectacular rustgill mushroom</name>
    <name type="synonym">Gymnopilus spectabilis subsp. junonius</name>
    <dbReference type="NCBI Taxonomy" id="109634"/>
    <lineage>
        <taxon>Eukaryota</taxon>
        <taxon>Fungi</taxon>
        <taxon>Dikarya</taxon>
        <taxon>Basidiomycota</taxon>
        <taxon>Agaricomycotina</taxon>
        <taxon>Agaricomycetes</taxon>
        <taxon>Agaricomycetidae</taxon>
        <taxon>Agaricales</taxon>
        <taxon>Agaricineae</taxon>
        <taxon>Hymenogastraceae</taxon>
        <taxon>Gymnopilus</taxon>
    </lineage>
</organism>
<dbReference type="PROSITE" id="PS50244">
    <property type="entry name" value="S5A_REDUCTASE"/>
    <property type="match status" value="1"/>
</dbReference>
<evidence type="ECO:0000256" key="1">
    <source>
        <dbReference type="SAM" id="Phobius"/>
    </source>
</evidence>
<dbReference type="EMBL" id="JADNYJ010000052">
    <property type="protein sequence ID" value="KAF8899644.1"/>
    <property type="molecule type" value="Genomic_DNA"/>
</dbReference>
<feature type="transmembrane region" description="Helical" evidence="1">
    <location>
        <begin position="199"/>
        <end position="217"/>
    </location>
</feature>
<dbReference type="Gene3D" id="1.20.120.1630">
    <property type="match status" value="1"/>
</dbReference>
<dbReference type="PANTHER" id="PTHR32251:SF15">
    <property type="entry name" value="3-OXO-5-ALPHA-STEROID 4-DEHYDROGENASE (DUF1295)"/>
    <property type="match status" value="1"/>
</dbReference>
<keyword evidence="1" id="KW-0472">Membrane</keyword>
<dbReference type="GO" id="GO:0016020">
    <property type="term" value="C:membrane"/>
    <property type="evidence" value="ECO:0007669"/>
    <property type="project" value="TreeGrafter"/>
</dbReference>
<feature type="transmembrane region" description="Helical" evidence="1">
    <location>
        <begin position="229"/>
        <end position="250"/>
    </location>
</feature>
<dbReference type="OrthoDB" id="67965at2759"/>
<evidence type="ECO:0000313" key="3">
    <source>
        <dbReference type="Proteomes" id="UP000724874"/>
    </source>
</evidence>
<dbReference type="Pfam" id="PF06966">
    <property type="entry name" value="DUF1295"/>
    <property type="match status" value="1"/>
</dbReference>
<proteinExistence type="predicted"/>
<dbReference type="PANTHER" id="PTHR32251">
    <property type="entry name" value="3-OXO-5-ALPHA-STEROID 4-DEHYDROGENASE"/>
    <property type="match status" value="1"/>
</dbReference>
<dbReference type="AlphaFoldDB" id="A0A9P5NMX8"/>
<keyword evidence="1" id="KW-1133">Transmembrane helix</keyword>
<comment type="caution">
    <text evidence="2">The sequence shown here is derived from an EMBL/GenBank/DDBJ whole genome shotgun (WGS) entry which is preliminary data.</text>
</comment>
<keyword evidence="1" id="KW-0812">Transmembrane</keyword>
<name>A0A9P5NMX8_GYMJU</name>
<evidence type="ECO:0000313" key="2">
    <source>
        <dbReference type="EMBL" id="KAF8899644.1"/>
    </source>
</evidence>
<feature type="transmembrane region" description="Helical" evidence="1">
    <location>
        <begin position="107"/>
        <end position="128"/>
    </location>
</feature>
<keyword evidence="3" id="KW-1185">Reference proteome</keyword>
<feature type="transmembrane region" description="Helical" evidence="1">
    <location>
        <begin position="151"/>
        <end position="169"/>
    </location>
</feature>
<protein>
    <recommendedName>
        <fullName evidence="4">Steroid 5-alpha reductase C-terminal domain-containing protein</fullName>
    </recommendedName>
</protein>
<gene>
    <name evidence="2" type="ORF">CPB84DRAFT_1709593</name>
</gene>
<reference evidence="2" key="1">
    <citation type="submission" date="2020-11" db="EMBL/GenBank/DDBJ databases">
        <authorList>
            <consortium name="DOE Joint Genome Institute"/>
            <person name="Ahrendt S."/>
            <person name="Riley R."/>
            <person name="Andreopoulos W."/>
            <person name="LaButti K."/>
            <person name="Pangilinan J."/>
            <person name="Ruiz-duenas F.J."/>
            <person name="Barrasa J.M."/>
            <person name="Sanchez-Garcia M."/>
            <person name="Camarero S."/>
            <person name="Miyauchi S."/>
            <person name="Serrano A."/>
            <person name="Linde D."/>
            <person name="Babiker R."/>
            <person name="Drula E."/>
            <person name="Ayuso-Fernandez I."/>
            <person name="Pacheco R."/>
            <person name="Padilla G."/>
            <person name="Ferreira P."/>
            <person name="Barriuso J."/>
            <person name="Kellner H."/>
            <person name="Castanera R."/>
            <person name="Alfaro M."/>
            <person name="Ramirez L."/>
            <person name="Pisabarro A.G."/>
            <person name="Kuo A."/>
            <person name="Tritt A."/>
            <person name="Lipzen A."/>
            <person name="He G."/>
            <person name="Yan M."/>
            <person name="Ng V."/>
            <person name="Cullen D."/>
            <person name="Martin F."/>
            <person name="Rosso M.-N."/>
            <person name="Henrissat B."/>
            <person name="Hibbett D."/>
            <person name="Martinez A.T."/>
            <person name="Grigoriev I.V."/>
        </authorList>
    </citation>
    <scope>NUCLEOTIDE SEQUENCE</scope>
    <source>
        <strain evidence="2">AH 44721</strain>
    </source>
</reference>
<feature type="transmembrane region" description="Helical" evidence="1">
    <location>
        <begin position="12"/>
        <end position="33"/>
    </location>
</feature>
<evidence type="ECO:0008006" key="4">
    <source>
        <dbReference type="Google" id="ProtNLM"/>
    </source>
</evidence>
<dbReference type="Proteomes" id="UP000724874">
    <property type="component" value="Unassembled WGS sequence"/>
</dbReference>
<feature type="transmembrane region" description="Helical" evidence="1">
    <location>
        <begin position="67"/>
        <end position="86"/>
    </location>
</feature>
<dbReference type="InterPro" id="IPR010721">
    <property type="entry name" value="UstE-like"/>
</dbReference>
<sequence length="336" mass="37759">MSPVHVLDHFYLLLTLLVTIGYQLLGFAIAWTLQFDKITDFTGGMDSHLESALLTLLVGNTFHARNIVASVLVMVWAARIAGFLLFRVLKMGSDSRFDEIRSHFWKFFAFWIGQMLWIWTVSLALTILNSPGVSDLADGGSNPEFGTSRDIAGIVVWALGFVIESVADAQKYHYKAHKIVPKDQPTNRGLWAWSRHPSYFGEIMCWWGIWILCLSPTTNGHLPPSSRAAQYGSILSPIFTLVLLMFGSGVPTAEKPTAKRFFILSQGPNAREEHAVAWENYKDHLRKTSILIPLPPFLYGPLPSIIKKTVLLDFPFYQFDESTDGAAALEEAERHE</sequence>
<accession>A0A9P5NMX8</accession>